<keyword evidence="1" id="KW-1133">Transmembrane helix</keyword>
<dbReference type="Proteomes" id="UP000184097">
    <property type="component" value="Unassembled WGS sequence"/>
</dbReference>
<feature type="transmembrane region" description="Helical" evidence="1">
    <location>
        <begin position="268"/>
        <end position="284"/>
    </location>
</feature>
<feature type="transmembrane region" description="Helical" evidence="1">
    <location>
        <begin position="210"/>
        <end position="229"/>
    </location>
</feature>
<organism evidence="2 3">
    <name type="scientific">Butyrivibrio hungatei DSM 14810</name>
    <dbReference type="NCBI Taxonomy" id="1121132"/>
    <lineage>
        <taxon>Bacteria</taxon>
        <taxon>Bacillati</taxon>
        <taxon>Bacillota</taxon>
        <taxon>Clostridia</taxon>
        <taxon>Lachnospirales</taxon>
        <taxon>Lachnospiraceae</taxon>
        <taxon>Butyrivibrio</taxon>
    </lineage>
</organism>
<dbReference type="Pfam" id="PF19484">
    <property type="entry name" value="DUF6020"/>
    <property type="match status" value="1"/>
</dbReference>
<name>A0A1M7T263_9FIRM</name>
<keyword evidence="1" id="KW-0812">Transmembrane</keyword>
<feature type="transmembrane region" description="Helical" evidence="1">
    <location>
        <begin position="241"/>
        <end position="262"/>
    </location>
</feature>
<gene>
    <name evidence="2" type="ORF">SAMN02745247_02857</name>
</gene>
<feature type="transmembrane region" description="Helical" evidence="1">
    <location>
        <begin position="139"/>
        <end position="157"/>
    </location>
</feature>
<evidence type="ECO:0000313" key="3">
    <source>
        <dbReference type="Proteomes" id="UP000184097"/>
    </source>
</evidence>
<feature type="transmembrane region" description="Helical" evidence="1">
    <location>
        <begin position="6"/>
        <end position="31"/>
    </location>
</feature>
<proteinExistence type="predicted"/>
<dbReference type="InterPro" id="IPR046062">
    <property type="entry name" value="DUF6020"/>
</dbReference>
<feature type="transmembrane region" description="Helical" evidence="1">
    <location>
        <begin position="82"/>
        <end position="104"/>
    </location>
</feature>
<evidence type="ECO:0008006" key="4">
    <source>
        <dbReference type="Google" id="ProtNLM"/>
    </source>
</evidence>
<accession>A0A1M7T263</accession>
<feature type="transmembrane region" description="Helical" evidence="1">
    <location>
        <begin position="296"/>
        <end position="319"/>
    </location>
</feature>
<keyword evidence="1" id="KW-0472">Membrane</keyword>
<evidence type="ECO:0000313" key="2">
    <source>
        <dbReference type="EMBL" id="SHN64806.1"/>
    </source>
</evidence>
<feature type="transmembrane region" description="Helical" evidence="1">
    <location>
        <begin position="536"/>
        <end position="553"/>
    </location>
</feature>
<feature type="transmembrane region" description="Helical" evidence="1">
    <location>
        <begin position="51"/>
        <end position="70"/>
    </location>
</feature>
<feature type="transmembrane region" description="Helical" evidence="1">
    <location>
        <begin position="559"/>
        <end position="576"/>
    </location>
</feature>
<feature type="transmembrane region" description="Helical" evidence="1">
    <location>
        <begin position="507"/>
        <end position="529"/>
    </location>
</feature>
<reference evidence="2 3" key="1">
    <citation type="submission" date="2016-12" db="EMBL/GenBank/DDBJ databases">
        <authorList>
            <person name="Song W.-J."/>
            <person name="Kurnit D.M."/>
        </authorList>
    </citation>
    <scope>NUCLEOTIDE SEQUENCE [LARGE SCALE GENOMIC DNA]</scope>
    <source>
        <strain evidence="2 3">DSM 14810</strain>
    </source>
</reference>
<evidence type="ECO:0000256" key="1">
    <source>
        <dbReference type="SAM" id="Phobius"/>
    </source>
</evidence>
<dbReference type="EMBL" id="FRDH01000014">
    <property type="protein sequence ID" value="SHN64806.1"/>
    <property type="molecule type" value="Genomic_DNA"/>
</dbReference>
<dbReference type="AlphaFoldDB" id="A0A1M7T263"/>
<protein>
    <recommendedName>
        <fullName evidence="4">Dolichyl-phosphate-mannose-protein mannosyltransferase</fullName>
    </recommendedName>
</protein>
<sequence length="583" mass="66409">MSLAFFACWMIQLLIGITVRNPLTVVLFVCLYLLNKKADSYSYKLSNIKQIGIVISVILSGALTCIFRGRVTAAFTSAVFKFLAVMIMFVGAFSLCLIIYKYLISLFIKDKELKEVKENSKLTMIRERYYELIDSPKKVFILTFVLCLIGWLPYFLYEFPGIMTADSLVQFEQITGVRDYSNHHPVAHTLLIKLFHSIGRLFTADRSVAISFYTVFQELFFATCLATGVRKVRELLDAEGFILEVISILFFAFVPFNAVFAVTIWKDIPFAAITILLVCHVITMQKKSEVPNKDFVIMAVLGLLFALFRSNAWYAFILWTPIFIYTFRKNLVKAIITMTVVSVTVAAVKGPVMDSLGVGKPDFVESLSVPTAQIARVLVNDRKLTPKQQELIDNCIDTTYIHELYAPDYADNIKELVRAGNVEYLEAHKRDYLKLWAELGTTYFPDYVAAWYELLGGYIYPDFAYSVGDIDGIMTNEMDLVWKPQIGGKIVVKSKEILIKLGDFIPIYGMMWSIGTYFWFLVVTLIICIRKKISHLESWLLLLMMGTLLIAAPNLEFRYAYSIVLIWPILIAKAKGKKTVKMA</sequence>